<evidence type="ECO:0000313" key="3">
    <source>
        <dbReference type="EMBL" id="MBB4755140.1"/>
    </source>
</evidence>
<accession>A0A7W7HR65</accession>
<name>A0A7W7HR65_9ACTN</name>
<dbReference type="Proteomes" id="UP000590511">
    <property type="component" value="Unassembled WGS sequence"/>
</dbReference>
<feature type="compositionally biased region" description="Acidic residues" evidence="1">
    <location>
        <begin position="479"/>
        <end position="488"/>
    </location>
</feature>
<evidence type="ECO:0000313" key="2">
    <source>
        <dbReference type="EMBL" id="GIE45385.1"/>
    </source>
</evidence>
<protein>
    <submittedName>
        <fullName evidence="3">Uncharacterized protein</fullName>
    </submittedName>
</protein>
<evidence type="ECO:0000313" key="5">
    <source>
        <dbReference type="Proteomes" id="UP000631312"/>
    </source>
</evidence>
<dbReference type="RefSeq" id="WP_188126588.1">
    <property type="nucleotide sequence ID" value="NZ_BOMP01000161.1"/>
</dbReference>
<feature type="region of interest" description="Disordered" evidence="1">
    <location>
        <begin position="448"/>
        <end position="488"/>
    </location>
</feature>
<dbReference type="EMBL" id="JACHNC010000001">
    <property type="protein sequence ID" value="MBB4755140.1"/>
    <property type="molecule type" value="Genomic_DNA"/>
</dbReference>
<comment type="caution">
    <text evidence="3">The sequence shown here is derived from an EMBL/GenBank/DDBJ whole genome shotgun (WGS) entry which is preliminary data.</text>
</comment>
<proteinExistence type="predicted"/>
<gene>
    <name evidence="2" type="ORF">Alo02nite_82830</name>
    <name evidence="3" type="ORF">BJ964_009301</name>
</gene>
<reference evidence="2 5" key="2">
    <citation type="submission" date="2021-01" db="EMBL/GenBank/DDBJ databases">
        <title>Whole genome shotgun sequence of Actinoplanes lobatus NBRC 12513.</title>
        <authorList>
            <person name="Komaki H."/>
            <person name="Tamura T."/>
        </authorList>
    </citation>
    <scope>NUCLEOTIDE SEQUENCE [LARGE SCALE GENOMIC DNA]</scope>
    <source>
        <strain evidence="2 5">NBRC 12513</strain>
    </source>
</reference>
<reference evidence="3 4" key="1">
    <citation type="submission" date="2020-08" db="EMBL/GenBank/DDBJ databases">
        <title>Sequencing the genomes of 1000 actinobacteria strains.</title>
        <authorList>
            <person name="Klenk H.-P."/>
        </authorList>
    </citation>
    <scope>NUCLEOTIDE SEQUENCE [LARGE SCALE GENOMIC DNA]</scope>
    <source>
        <strain evidence="3 4">DSM 43150</strain>
    </source>
</reference>
<keyword evidence="5" id="KW-1185">Reference proteome</keyword>
<dbReference type="Proteomes" id="UP000631312">
    <property type="component" value="Unassembled WGS sequence"/>
</dbReference>
<evidence type="ECO:0000313" key="4">
    <source>
        <dbReference type="Proteomes" id="UP000590511"/>
    </source>
</evidence>
<dbReference type="EMBL" id="BOMP01000161">
    <property type="protein sequence ID" value="GIE45385.1"/>
    <property type="molecule type" value="Genomic_DNA"/>
</dbReference>
<sequence>MSAITSYARALAVDAGRAFPIAARRHLHLADRPLVFLPLTLAGEANAPLAAMLGTDPANPRILVVPQPRNRDLRFAFAAELADIVVPYIEGRARQVETYGRQGRLRHLDAPQVLVPNPAGLAFVRLFGRSTRFRRTTGEYAVPMRVPLLGRWLTHLAERAEHPGSSTLVAMTSALGLHWATGQSALEDANLATQLAWIDPPAGLTGPEAAARAEDPIAFPPAGPTTDPTFDSEVLERLIRAYHEGDQDRAVERLTAALRTQLEPTWNLMWQAIDLLRALPAGDTVEDRWATDRTEFTNFREYLNQPGSLPQARRDGAVAAARRLQRLEKEQSAYDATRALDDPLVMAAHRVTGEAFAGTVVQTEPARKIVSDKGRRVNRPLIVVHTTDPVLLVPNTTVRAPSRLKQDATVLAVDGDRITLQIENGMGRGATPAPGSVPEVGEEITYTSVFPDDIRSPDLPSADDTPWTHGGPPRPYQPTDDDAREVWE</sequence>
<evidence type="ECO:0000256" key="1">
    <source>
        <dbReference type="SAM" id="MobiDB-lite"/>
    </source>
</evidence>
<organism evidence="3 4">
    <name type="scientific">Actinoplanes lobatus</name>
    <dbReference type="NCBI Taxonomy" id="113568"/>
    <lineage>
        <taxon>Bacteria</taxon>
        <taxon>Bacillati</taxon>
        <taxon>Actinomycetota</taxon>
        <taxon>Actinomycetes</taxon>
        <taxon>Micromonosporales</taxon>
        <taxon>Micromonosporaceae</taxon>
        <taxon>Actinoplanes</taxon>
    </lineage>
</organism>
<dbReference type="AlphaFoldDB" id="A0A7W7HR65"/>